<dbReference type="GO" id="GO:0006508">
    <property type="term" value="P:proteolysis"/>
    <property type="evidence" value="ECO:0007669"/>
    <property type="project" value="InterPro"/>
</dbReference>
<evidence type="ECO:0000256" key="1">
    <source>
        <dbReference type="ARBA" id="ARBA00009431"/>
    </source>
</evidence>
<keyword evidence="4" id="KW-0645">Protease</keyword>
<dbReference type="OrthoDB" id="443318at2759"/>
<keyword evidence="2" id="KW-0732">Signal</keyword>
<evidence type="ECO:0000313" key="4">
    <source>
        <dbReference type="EMBL" id="PKU77882.1"/>
    </source>
</evidence>
<dbReference type="STRING" id="906689.A0A2I0WQD0"/>
<dbReference type="AlphaFoldDB" id="A0A2I0WQD0"/>
<dbReference type="FunFam" id="3.40.50.1820:FF:000072">
    <property type="entry name" value="Serine carboxypeptidase-like 19"/>
    <property type="match status" value="1"/>
</dbReference>
<name>A0A2I0WQD0_9ASPA</name>
<dbReference type="SUPFAM" id="SSF53474">
    <property type="entry name" value="alpha/beta-Hydrolases"/>
    <property type="match status" value="1"/>
</dbReference>
<dbReference type="InterPro" id="IPR029058">
    <property type="entry name" value="AB_hydrolase_fold"/>
</dbReference>
<evidence type="ECO:0000256" key="3">
    <source>
        <dbReference type="ARBA" id="ARBA00023180"/>
    </source>
</evidence>
<dbReference type="InterPro" id="IPR001563">
    <property type="entry name" value="Peptidase_S10"/>
</dbReference>
<keyword evidence="3" id="KW-0325">Glycoprotein</keyword>
<dbReference type="Proteomes" id="UP000233837">
    <property type="component" value="Unassembled WGS sequence"/>
</dbReference>
<keyword evidence="4" id="KW-0121">Carboxypeptidase</keyword>
<dbReference type="GO" id="GO:0019748">
    <property type="term" value="P:secondary metabolic process"/>
    <property type="evidence" value="ECO:0007669"/>
    <property type="project" value="TreeGrafter"/>
</dbReference>
<protein>
    <submittedName>
        <fullName evidence="4">Serine carboxypeptidase-like 18</fullName>
    </submittedName>
</protein>
<dbReference type="PRINTS" id="PR00724">
    <property type="entry name" value="CRBOXYPTASEC"/>
</dbReference>
<dbReference type="GO" id="GO:0004185">
    <property type="term" value="F:serine-type carboxypeptidase activity"/>
    <property type="evidence" value="ECO:0007669"/>
    <property type="project" value="InterPro"/>
</dbReference>
<reference evidence="4 5" key="1">
    <citation type="journal article" date="2016" name="Sci. Rep.">
        <title>The Dendrobium catenatum Lindl. genome sequence provides insights into polysaccharide synthase, floral development and adaptive evolution.</title>
        <authorList>
            <person name="Zhang G.Q."/>
            <person name="Xu Q."/>
            <person name="Bian C."/>
            <person name="Tsai W.C."/>
            <person name="Yeh C.M."/>
            <person name="Liu K.W."/>
            <person name="Yoshida K."/>
            <person name="Zhang L.S."/>
            <person name="Chang S.B."/>
            <person name="Chen F."/>
            <person name="Shi Y."/>
            <person name="Su Y.Y."/>
            <person name="Zhang Y.Q."/>
            <person name="Chen L.J."/>
            <person name="Yin Y."/>
            <person name="Lin M."/>
            <person name="Huang H."/>
            <person name="Deng H."/>
            <person name="Wang Z.W."/>
            <person name="Zhu S.L."/>
            <person name="Zhao X."/>
            <person name="Deng C."/>
            <person name="Niu S.C."/>
            <person name="Huang J."/>
            <person name="Wang M."/>
            <person name="Liu G.H."/>
            <person name="Yang H.J."/>
            <person name="Xiao X.J."/>
            <person name="Hsiao Y.Y."/>
            <person name="Wu W.L."/>
            <person name="Chen Y.Y."/>
            <person name="Mitsuda N."/>
            <person name="Ohme-Takagi M."/>
            <person name="Luo Y.B."/>
            <person name="Van de Peer Y."/>
            <person name="Liu Z.J."/>
        </authorList>
    </citation>
    <scope>NUCLEOTIDE SEQUENCE [LARGE SCALE GENOMIC DNA]</scope>
    <source>
        <tissue evidence="4">The whole plant</tissue>
    </source>
</reference>
<sequence length="473" mass="54443">MLTVNYHHRFIILLFLLLPCMFRWFLLASAAYKVTHLPGFLQQSTLPFNLETGYIEVDEFYDVQLFYYFIESERNPREDPLLLWLTGGPGCSAFSGLSLEIGPLKFISERYNGSLPNLVYHPYSWTKISNIIFLDSPVGTGFSFSNHPEGYETGDKSWSKHAVIFLRKWLKDHPQFLSNPLYIAGDSYAGKVVPLVVHNILNGKDLEEQPKFNIQGYMIGNPSTGEFIDYNAQVPFAFGMGIISDELYQGIDKNCEGEDYENPKNSPCASLIQIFEEFKSELMTTQILEPKCSFAAPKPNYISNTRRSMLVQQSYTVLFEPPIPDVKCRTYSYYLMYIWANNNDVQEALNVKKGKVKEWQRCIHDLNYTKDVRSNLEYQVNITTSGHRALVYSGDHDMVVPFMGTKEWIKSLKFSIRDPWRSWHVSGQVAGYTESYSNNMTFATVKGAGHTAPEYKAKECLAMFRRWISHRLL</sequence>
<reference evidence="4 5" key="2">
    <citation type="journal article" date="2017" name="Nature">
        <title>The Apostasia genome and the evolution of orchids.</title>
        <authorList>
            <person name="Zhang G.Q."/>
            <person name="Liu K.W."/>
            <person name="Li Z."/>
            <person name="Lohaus R."/>
            <person name="Hsiao Y.Y."/>
            <person name="Niu S.C."/>
            <person name="Wang J.Y."/>
            <person name="Lin Y.C."/>
            <person name="Xu Q."/>
            <person name="Chen L.J."/>
            <person name="Yoshida K."/>
            <person name="Fujiwara S."/>
            <person name="Wang Z.W."/>
            <person name="Zhang Y.Q."/>
            <person name="Mitsuda N."/>
            <person name="Wang M."/>
            <person name="Liu G.H."/>
            <person name="Pecoraro L."/>
            <person name="Huang H.X."/>
            <person name="Xiao X.J."/>
            <person name="Lin M."/>
            <person name="Wu X.Y."/>
            <person name="Wu W.L."/>
            <person name="Chen Y.Y."/>
            <person name="Chang S.B."/>
            <person name="Sakamoto S."/>
            <person name="Ohme-Takagi M."/>
            <person name="Yagi M."/>
            <person name="Zeng S.J."/>
            <person name="Shen C.Y."/>
            <person name="Yeh C.M."/>
            <person name="Luo Y.B."/>
            <person name="Tsai W.C."/>
            <person name="Van de Peer Y."/>
            <person name="Liu Z.J."/>
        </authorList>
    </citation>
    <scope>NUCLEOTIDE SEQUENCE [LARGE SCALE GENOMIC DNA]</scope>
    <source>
        <tissue evidence="4">The whole plant</tissue>
    </source>
</reference>
<dbReference type="PANTHER" id="PTHR11802:SF461">
    <property type="entry name" value="OS02G0687900 PROTEIN"/>
    <property type="match status" value="1"/>
</dbReference>
<evidence type="ECO:0000256" key="2">
    <source>
        <dbReference type="ARBA" id="ARBA00022729"/>
    </source>
</evidence>
<accession>A0A2I0WQD0</accession>
<keyword evidence="4" id="KW-0378">Hydrolase</keyword>
<proteinExistence type="inferred from homology"/>
<organism evidence="4 5">
    <name type="scientific">Dendrobium catenatum</name>
    <dbReference type="NCBI Taxonomy" id="906689"/>
    <lineage>
        <taxon>Eukaryota</taxon>
        <taxon>Viridiplantae</taxon>
        <taxon>Streptophyta</taxon>
        <taxon>Embryophyta</taxon>
        <taxon>Tracheophyta</taxon>
        <taxon>Spermatophyta</taxon>
        <taxon>Magnoliopsida</taxon>
        <taxon>Liliopsida</taxon>
        <taxon>Asparagales</taxon>
        <taxon>Orchidaceae</taxon>
        <taxon>Epidendroideae</taxon>
        <taxon>Malaxideae</taxon>
        <taxon>Dendrobiinae</taxon>
        <taxon>Dendrobium</taxon>
    </lineage>
</organism>
<dbReference type="FunFam" id="3.40.50.12670:FF:000001">
    <property type="entry name" value="Carboxypeptidase"/>
    <property type="match status" value="1"/>
</dbReference>
<evidence type="ECO:0000313" key="5">
    <source>
        <dbReference type="Proteomes" id="UP000233837"/>
    </source>
</evidence>
<dbReference type="Pfam" id="PF00450">
    <property type="entry name" value="Peptidase_S10"/>
    <property type="match status" value="1"/>
</dbReference>
<dbReference type="Gene3D" id="3.40.50.12670">
    <property type="match status" value="1"/>
</dbReference>
<comment type="similarity">
    <text evidence="1">Belongs to the peptidase S10 family.</text>
</comment>
<dbReference type="PANTHER" id="PTHR11802">
    <property type="entry name" value="SERINE PROTEASE FAMILY S10 SERINE CARBOXYPEPTIDASE"/>
    <property type="match status" value="1"/>
</dbReference>
<keyword evidence="5" id="KW-1185">Reference proteome</keyword>
<dbReference type="Gene3D" id="3.40.50.1820">
    <property type="entry name" value="alpha/beta hydrolase"/>
    <property type="match status" value="1"/>
</dbReference>
<dbReference type="GO" id="GO:0016747">
    <property type="term" value="F:acyltransferase activity, transferring groups other than amino-acyl groups"/>
    <property type="evidence" value="ECO:0007669"/>
    <property type="project" value="TreeGrafter"/>
</dbReference>
<dbReference type="EMBL" id="KZ502486">
    <property type="protein sequence ID" value="PKU77882.1"/>
    <property type="molecule type" value="Genomic_DNA"/>
</dbReference>
<gene>
    <name evidence="4" type="primary">SCPL18</name>
    <name evidence="4" type="ORF">MA16_Dca005714</name>
</gene>